<dbReference type="PANTHER" id="PTHR46039">
    <property type="entry name" value="SUCROSE-PHOSPHATE SYNTHASE 3-RELATED"/>
    <property type="match status" value="1"/>
</dbReference>
<reference evidence="9" key="1">
    <citation type="submission" date="2016-04" db="EMBL/GenBank/DDBJ databases">
        <authorList>
            <person name="Evans L.H."/>
            <person name="Alamgir A."/>
            <person name="Owens N."/>
            <person name="Weber N.D."/>
            <person name="Virtaneva K."/>
            <person name="Barbian K."/>
            <person name="Babar A."/>
            <person name="Rosenke K."/>
        </authorList>
    </citation>
    <scope>NUCLEOTIDE SEQUENCE</scope>
    <source>
        <strain evidence="9">86</strain>
    </source>
</reference>
<dbReference type="InterPro" id="IPR006380">
    <property type="entry name" value="SPP-like_dom"/>
</dbReference>
<feature type="domain" description="Sucrose phosphatase-like" evidence="7">
    <location>
        <begin position="466"/>
        <end position="701"/>
    </location>
</feature>
<keyword evidence="3" id="KW-0328">Glycosyltransferase</keyword>
<comment type="similarity">
    <text evidence="1">Belongs to the glycosyltransferase 1 family.</text>
</comment>
<evidence type="ECO:0000256" key="2">
    <source>
        <dbReference type="ARBA" id="ARBA00012536"/>
    </source>
</evidence>
<keyword evidence="4" id="KW-0808">Transferase</keyword>
<dbReference type="Gene3D" id="3.40.50.2000">
    <property type="entry name" value="Glycogen Phosphorylase B"/>
    <property type="match status" value="2"/>
</dbReference>
<organism evidence="9">
    <name type="scientific">uncultured Alphaproteobacteria bacterium</name>
    <dbReference type="NCBI Taxonomy" id="91750"/>
    <lineage>
        <taxon>Bacteria</taxon>
        <taxon>Pseudomonadati</taxon>
        <taxon>Pseudomonadota</taxon>
        <taxon>Alphaproteobacteria</taxon>
        <taxon>environmental samples</taxon>
    </lineage>
</organism>
<dbReference type="InterPro" id="IPR012822">
    <property type="entry name" value="SucroseP_synth_GlycoTrfase_dom"/>
</dbReference>
<dbReference type="Gene3D" id="3.40.50.1000">
    <property type="entry name" value="HAD superfamily/HAD-like"/>
    <property type="match status" value="1"/>
</dbReference>
<protein>
    <recommendedName>
        <fullName evidence="2">sucrose-phosphate synthase</fullName>
        <ecNumber evidence="2">2.4.1.14</ecNumber>
    </recommendedName>
</protein>
<dbReference type="GO" id="GO:0016787">
    <property type="term" value="F:hydrolase activity"/>
    <property type="evidence" value="ECO:0007669"/>
    <property type="project" value="UniProtKB-KW"/>
</dbReference>
<name>A0A212JBB0_9PROT</name>
<dbReference type="GO" id="GO:0046524">
    <property type="term" value="F:sucrose-phosphate synthase activity"/>
    <property type="evidence" value="ECO:0007669"/>
    <property type="project" value="UniProtKB-EC"/>
</dbReference>
<evidence type="ECO:0000256" key="3">
    <source>
        <dbReference type="ARBA" id="ARBA00022676"/>
    </source>
</evidence>
<dbReference type="EMBL" id="FLUO01000001">
    <property type="protein sequence ID" value="SBV96712.1"/>
    <property type="molecule type" value="Genomic_DNA"/>
</dbReference>
<dbReference type="Pfam" id="PF00534">
    <property type="entry name" value="Glycos_transf_1"/>
    <property type="match status" value="1"/>
</dbReference>
<evidence type="ECO:0000256" key="1">
    <source>
        <dbReference type="ARBA" id="ARBA00006530"/>
    </source>
</evidence>
<dbReference type="InterPro" id="IPR001296">
    <property type="entry name" value="Glyco_trans_1"/>
</dbReference>
<dbReference type="NCBIfam" id="TIGR02472">
    <property type="entry name" value="sucr_P_syn_N"/>
    <property type="match status" value="1"/>
</dbReference>
<feature type="domain" description="Glycosyltransferase subfamily 4-like N-terminal" evidence="8">
    <location>
        <begin position="32"/>
        <end position="228"/>
    </location>
</feature>
<feature type="domain" description="Glycosyl transferase family 1" evidence="6">
    <location>
        <begin position="251"/>
        <end position="421"/>
    </location>
</feature>
<keyword evidence="9" id="KW-0378">Hydrolase</keyword>
<dbReference type="AlphaFoldDB" id="A0A212JBB0"/>
<dbReference type="InterPro" id="IPR044161">
    <property type="entry name" value="SPS"/>
</dbReference>
<sequence length="724" mass="80491">MAKPNGLYIVLLSIHGLIRGRDLELGRDSDTGGQTLYVVELARTLGRHPAVARVDLVTRLIDDPATGPDYAKPIEKIGRNARIVRIPAGPPDYIRKELLWDHMDGMADTLADFLRQQDKLPDLFHSHYADAGYVGTRLAKMFGRPLVHTGHSLGRVKRMRLLAAGMERDAIEARYAMRRRIDAEEETLSTAELVIASTHNEITEQYELYDCYHPANMTIIPPGVDLARFHPPKGDEHETPLYADVARFLRDPAKPMVLAIARPDERKNLPALVHAFGETRKLREIANLVIVPGTREDLTAMDPAQQDVLKDLLVAVDIHDLYGSAAIPKSVFEVPLMYRIAAMSRGVFVNPALTEPFGLTLLEAAASGLPIVATHDGGPTDIVGNCDNGRLIDPLDTKDIGDTLLDILRHPRTWKTMRDNGVKNVARHYSWEAHVETYLEEIEPLIGKGHVERAAARRRSVYADRAVFADLDLALMGDDDALKDLVALLRRERKTCVFGIATGRPLESALRVIRRHGIPAPDILITALGTEIHYGRELVADDWWEGHIDHQWNPRKVRRVLGKIDGLAPQPREQQSPFKVSYFYDAAKAPKLEDIQTLFYQAELSVNLVVSFGQYLDVLPARASKGLALRYTAQQYDIPLERILVAGGSGGDLDMMRGNTLAVIVADRHDDELAGLSELDRVFVPERHHAGGVIEAIETFDFMGEINIPEPKPAETPDPEAADA</sequence>
<dbReference type="InterPro" id="IPR028098">
    <property type="entry name" value="Glyco_trans_4-like_N"/>
</dbReference>
<evidence type="ECO:0000256" key="4">
    <source>
        <dbReference type="ARBA" id="ARBA00022679"/>
    </source>
</evidence>
<evidence type="ECO:0000259" key="8">
    <source>
        <dbReference type="Pfam" id="PF13439"/>
    </source>
</evidence>
<dbReference type="NCBIfam" id="TIGR02471">
    <property type="entry name" value="sucr_syn_bact_C"/>
    <property type="match status" value="1"/>
</dbReference>
<dbReference type="Gene3D" id="3.90.1070.10">
    <property type="match status" value="1"/>
</dbReference>
<dbReference type="Pfam" id="PF13439">
    <property type="entry name" value="Glyco_transf_4"/>
    <property type="match status" value="1"/>
</dbReference>
<accession>A0A212JBB0</accession>
<dbReference type="InterPro" id="IPR023214">
    <property type="entry name" value="HAD_sf"/>
</dbReference>
<evidence type="ECO:0000313" key="9">
    <source>
        <dbReference type="EMBL" id="SBV96712.1"/>
    </source>
</evidence>
<dbReference type="SUPFAM" id="SSF56784">
    <property type="entry name" value="HAD-like"/>
    <property type="match status" value="1"/>
</dbReference>
<dbReference type="InterPro" id="IPR012821">
    <property type="entry name" value="Sucrose_P_synth_Pase-like_dom"/>
</dbReference>
<dbReference type="PANTHER" id="PTHR46039:SF5">
    <property type="entry name" value="SUCROSE-PHOSPHATE SYNTHASE 3-RELATED"/>
    <property type="match status" value="1"/>
</dbReference>
<proteinExistence type="inferred from homology"/>
<dbReference type="EC" id="2.4.1.14" evidence="2"/>
<evidence type="ECO:0000256" key="5">
    <source>
        <dbReference type="ARBA" id="ARBA00047471"/>
    </source>
</evidence>
<gene>
    <name evidence="9" type="ORF">KL86APRO_10794</name>
</gene>
<evidence type="ECO:0000259" key="7">
    <source>
        <dbReference type="Pfam" id="PF05116"/>
    </source>
</evidence>
<dbReference type="SUPFAM" id="SSF53756">
    <property type="entry name" value="UDP-Glycosyltransferase/glycogen phosphorylase"/>
    <property type="match status" value="1"/>
</dbReference>
<dbReference type="InterPro" id="IPR036412">
    <property type="entry name" value="HAD-like_sf"/>
</dbReference>
<evidence type="ECO:0000259" key="6">
    <source>
        <dbReference type="Pfam" id="PF00534"/>
    </source>
</evidence>
<dbReference type="Pfam" id="PF05116">
    <property type="entry name" value="S6PP"/>
    <property type="match status" value="1"/>
</dbReference>
<comment type="catalytic activity">
    <reaction evidence="5">
        <text>beta-D-fructose 6-phosphate + UDP-alpha-D-glucose = sucrose 6(F)-phosphate + UDP + H(+)</text>
        <dbReference type="Rhea" id="RHEA:22172"/>
        <dbReference type="ChEBI" id="CHEBI:15378"/>
        <dbReference type="ChEBI" id="CHEBI:57634"/>
        <dbReference type="ChEBI" id="CHEBI:57723"/>
        <dbReference type="ChEBI" id="CHEBI:58223"/>
        <dbReference type="ChEBI" id="CHEBI:58885"/>
        <dbReference type="EC" id="2.4.1.14"/>
    </reaction>
</comment>